<evidence type="ECO:0000256" key="2">
    <source>
        <dbReference type="SAM" id="SignalP"/>
    </source>
</evidence>
<dbReference type="Proteomes" id="UP000219048">
    <property type="component" value="Unassembled WGS sequence"/>
</dbReference>
<feature type="region of interest" description="Disordered" evidence="1">
    <location>
        <begin position="454"/>
        <end position="478"/>
    </location>
</feature>
<dbReference type="OrthoDB" id="1013900at2"/>
<feature type="signal peptide" evidence="2">
    <location>
        <begin position="1"/>
        <end position="21"/>
    </location>
</feature>
<gene>
    <name evidence="3" type="ORF">SAMN06265377_2755</name>
</gene>
<dbReference type="NCBIfam" id="NF038123">
    <property type="entry name" value="NF038123_dom"/>
    <property type="match status" value="2"/>
</dbReference>
<evidence type="ECO:0000256" key="1">
    <source>
        <dbReference type="SAM" id="MobiDB-lite"/>
    </source>
</evidence>
<dbReference type="PROSITE" id="PS51257">
    <property type="entry name" value="PROKAR_LIPOPROTEIN"/>
    <property type="match status" value="1"/>
</dbReference>
<feature type="region of interest" description="Disordered" evidence="1">
    <location>
        <begin position="696"/>
        <end position="718"/>
    </location>
</feature>
<reference evidence="4" key="1">
    <citation type="submission" date="2017-09" db="EMBL/GenBank/DDBJ databases">
        <authorList>
            <person name="Varghese N."/>
            <person name="Submissions S."/>
        </authorList>
    </citation>
    <scope>NUCLEOTIDE SEQUENCE [LARGE SCALE GENOMIC DNA]</scope>
    <source>
        <strain evidence="4">DSM 25885</strain>
    </source>
</reference>
<dbReference type="RefSeq" id="WP_097046385.1">
    <property type="nucleotide sequence ID" value="NZ_OBEH01000004.1"/>
</dbReference>
<dbReference type="EMBL" id="OBEH01000004">
    <property type="protein sequence ID" value="SNZ00927.1"/>
    <property type="molecule type" value="Genomic_DNA"/>
</dbReference>
<evidence type="ECO:0000313" key="4">
    <source>
        <dbReference type="Proteomes" id="UP000219048"/>
    </source>
</evidence>
<keyword evidence="2" id="KW-0732">Signal</keyword>
<accession>A0A285MWL7</accession>
<proteinExistence type="predicted"/>
<dbReference type="InterPro" id="IPR038678">
    <property type="entry name" value="Spondin_N_sf"/>
</dbReference>
<feature type="chain" id="PRO_5012334697" evidence="2">
    <location>
        <begin position="22"/>
        <end position="745"/>
    </location>
</feature>
<evidence type="ECO:0000313" key="3">
    <source>
        <dbReference type="EMBL" id="SNZ00927.1"/>
    </source>
</evidence>
<dbReference type="Gene3D" id="2.60.40.2130">
    <property type="entry name" value="F-spondin domain"/>
    <property type="match status" value="2"/>
</dbReference>
<protein>
    <submittedName>
        <fullName evidence="3">Uncharacterized protein</fullName>
    </submittedName>
</protein>
<keyword evidence="4" id="KW-1185">Reference proteome</keyword>
<sequence>MNNLKSLLMLLCIGVIFTSCDGDTDDAPLALEAGTLSGGPFAFTVDGTPDMVSGITLDNSNVNGTNKTYVITDDSGKILGLPPTLEAVEGVNFDQAGAGICLIWHAVYEDGLTGLEVDMNTSDLSGEYDLSNSITVTRNGLNAGTLSGGPFYFTVDGAPDMVSGITLDDADLNGTNQTYVITDDESNILGLPPTLEAVEGVNFDGAGAGVCFIWHLTYEDGLEGLEANKNVADFSGKYALSNSIKVTRSALNAGVLAGGPFTFTVDGEADMVSGITLDDTDLNGTKQTYVITDDKNNILGIPPSLEAVEGVNFDEAGAGVCLIWHLTYEEDLEGLEKGKNVADFTGNYALSNSITVTRNEPVTTKFKVTIENVFEHKDYFANGTTGLIKPGESESITFNAGVGHYLSFATMFVQSNDLFFAPDENGIALYDASGYAVTGNITDKIELWDAGTEVNEEPGVGPNQAPRQAGPNTGTDENGTVELIENISDGYTYPAVSETIKVKLEHDGGTQFTLTIYNISNTCSIPTPFAPGAWVINSAAQTPLFVEGEAASEGLEGIAEDGDVSTSDMELTAASGLVSPFAPGAYEINGQVFTTGEVSSSAFEALAEDGNPSGYTNVFNTPVGAGGPGPIFPGGSYSFEFTGSVGDVISLATMLVQSNDWVIGANNIALFDGDTALSGDITSMFSIYDSGTEVDEYPGAGANQAPRQAGPNTGTDENGYVKLESDIPANVPAIADMIKITITAN</sequence>
<organism evidence="3 4">
    <name type="scientific">Flagellimonas pacifica</name>
    <dbReference type="NCBI Taxonomy" id="1247520"/>
    <lineage>
        <taxon>Bacteria</taxon>
        <taxon>Pseudomonadati</taxon>
        <taxon>Bacteroidota</taxon>
        <taxon>Flavobacteriia</taxon>
        <taxon>Flavobacteriales</taxon>
        <taxon>Flavobacteriaceae</taxon>
        <taxon>Flagellimonas</taxon>
    </lineage>
</organism>
<name>A0A285MWL7_9FLAO</name>
<dbReference type="InterPro" id="IPR009465">
    <property type="entry name" value="Spondin_N"/>
</dbReference>
<dbReference type="AlphaFoldDB" id="A0A285MWL7"/>